<evidence type="ECO:0000313" key="3">
    <source>
        <dbReference type="EMBL" id="PZQ11253.1"/>
    </source>
</evidence>
<evidence type="ECO:0000256" key="1">
    <source>
        <dbReference type="SAM" id="MobiDB-lite"/>
    </source>
</evidence>
<dbReference type="InterPro" id="IPR047216">
    <property type="entry name" value="Endonuclease_DUF559_bact"/>
</dbReference>
<dbReference type="GO" id="GO:0008168">
    <property type="term" value="F:methyltransferase activity"/>
    <property type="evidence" value="ECO:0007669"/>
    <property type="project" value="UniProtKB-KW"/>
</dbReference>
<dbReference type="InterPro" id="IPR007569">
    <property type="entry name" value="DUF559"/>
</dbReference>
<name>A0A2W5M1M8_ANCNO</name>
<keyword evidence="3" id="KW-0808">Transferase</keyword>
<evidence type="ECO:0000313" key="4">
    <source>
        <dbReference type="Proteomes" id="UP000249577"/>
    </source>
</evidence>
<dbReference type="Gene3D" id="3.40.960.10">
    <property type="entry name" value="VSR Endonuclease"/>
    <property type="match status" value="1"/>
</dbReference>
<dbReference type="PANTHER" id="PTHR38590">
    <property type="entry name" value="BLL0828 PROTEIN"/>
    <property type="match status" value="1"/>
</dbReference>
<evidence type="ECO:0000259" key="2">
    <source>
        <dbReference type="Pfam" id="PF04480"/>
    </source>
</evidence>
<dbReference type="AlphaFoldDB" id="A0A2W5M1M8"/>
<proteinExistence type="predicted"/>
<organism evidence="3 4">
    <name type="scientific">Ancylobacter novellus</name>
    <name type="common">Thiobacillus novellus</name>
    <dbReference type="NCBI Taxonomy" id="921"/>
    <lineage>
        <taxon>Bacteria</taxon>
        <taxon>Pseudomonadati</taxon>
        <taxon>Pseudomonadota</taxon>
        <taxon>Alphaproteobacteria</taxon>
        <taxon>Hyphomicrobiales</taxon>
        <taxon>Xanthobacteraceae</taxon>
        <taxon>Ancylobacter</taxon>
    </lineage>
</organism>
<dbReference type="EMBL" id="QFPN01000012">
    <property type="protein sequence ID" value="PZQ11253.1"/>
    <property type="molecule type" value="Genomic_DNA"/>
</dbReference>
<dbReference type="CDD" id="cd01038">
    <property type="entry name" value="Endonuclease_DUF559"/>
    <property type="match status" value="1"/>
</dbReference>
<comment type="caution">
    <text evidence="3">The sequence shown here is derived from an EMBL/GenBank/DDBJ whole genome shotgun (WGS) entry which is preliminary data.</text>
</comment>
<feature type="domain" description="DUF559" evidence="2">
    <location>
        <begin position="23"/>
        <end position="126"/>
    </location>
</feature>
<feature type="region of interest" description="Disordered" evidence="1">
    <location>
        <begin position="128"/>
        <end position="163"/>
    </location>
</feature>
<sequence>MKRDVDGARPWAKTAVASAPALTRLARTNRSRPTDAERKLWRLLRSLDLGGTHFRRQVVIGGYIADFACRGAMLIIEVDGGQHCENAAEAVRTGTMETLGWRVLRFWNNEVLLNPQGVAERIAEALRSDASDFSGTTPTPDPSPQGGGGKGSASVDLTGEVRP</sequence>
<protein>
    <submittedName>
        <fullName evidence="3">DNA methyltransferase</fullName>
    </submittedName>
</protein>
<dbReference type="GO" id="GO:0032259">
    <property type="term" value="P:methylation"/>
    <property type="evidence" value="ECO:0007669"/>
    <property type="project" value="UniProtKB-KW"/>
</dbReference>
<keyword evidence="3" id="KW-0489">Methyltransferase</keyword>
<reference evidence="3 4" key="1">
    <citation type="submission" date="2017-08" db="EMBL/GenBank/DDBJ databases">
        <title>Infants hospitalized years apart are colonized by the same room-sourced microbial strains.</title>
        <authorList>
            <person name="Brooks B."/>
            <person name="Olm M.R."/>
            <person name="Firek B.A."/>
            <person name="Baker R."/>
            <person name="Thomas B.C."/>
            <person name="Morowitz M.J."/>
            <person name="Banfield J.F."/>
        </authorList>
    </citation>
    <scope>NUCLEOTIDE SEQUENCE [LARGE SCALE GENOMIC DNA]</scope>
    <source>
        <strain evidence="3">S2_005_003_R2_43</strain>
    </source>
</reference>
<dbReference type="SUPFAM" id="SSF52980">
    <property type="entry name" value="Restriction endonuclease-like"/>
    <property type="match status" value="1"/>
</dbReference>
<accession>A0A2W5M1M8</accession>
<dbReference type="InterPro" id="IPR011335">
    <property type="entry name" value="Restrct_endonuc-II-like"/>
</dbReference>
<dbReference type="PANTHER" id="PTHR38590:SF1">
    <property type="entry name" value="BLL0828 PROTEIN"/>
    <property type="match status" value="1"/>
</dbReference>
<dbReference type="Proteomes" id="UP000249577">
    <property type="component" value="Unassembled WGS sequence"/>
</dbReference>
<gene>
    <name evidence="3" type="ORF">DI565_18310</name>
</gene>
<dbReference type="Pfam" id="PF04480">
    <property type="entry name" value="DUF559"/>
    <property type="match status" value="1"/>
</dbReference>